<dbReference type="GO" id="GO:0000981">
    <property type="term" value="F:DNA-binding transcription factor activity, RNA polymerase II-specific"/>
    <property type="evidence" value="ECO:0007669"/>
    <property type="project" value="TreeGrafter"/>
</dbReference>
<keyword evidence="2 5" id="KW-0238">DNA-binding</keyword>
<dbReference type="InterPro" id="IPR036388">
    <property type="entry name" value="WH-like_DNA-bd_sf"/>
</dbReference>
<protein>
    <recommendedName>
        <fullName evidence="6">Fork-head domain-containing protein</fullName>
    </recommendedName>
</protein>
<evidence type="ECO:0000259" key="6">
    <source>
        <dbReference type="PROSITE" id="PS50039"/>
    </source>
</evidence>
<dbReference type="SUPFAM" id="SSF46785">
    <property type="entry name" value="Winged helix' DNA-binding domain"/>
    <property type="match status" value="1"/>
</dbReference>
<dbReference type="InterPro" id="IPR001766">
    <property type="entry name" value="Fork_head_dom"/>
</dbReference>
<sequence>MGMFGPGRYYRKPFGDAHLLSDLKDGPNPNAKPHYPYSTLIRFAIKNSPNLRLLLEDIYSVLVSRFPYFKTTPPGWKVWQHGVEWCATNCSTELDSKQSVASSLASPLTKESIVNMDDSVKNNRGYCLWDTLTL</sequence>
<evidence type="ECO:0000313" key="7">
    <source>
        <dbReference type="EMBL" id="CAE7206303.1"/>
    </source>
</evidence>
<dbReference type="GO" id="GO:0000978">
    <property type="term" value="F:RNA polymerase II cis-regulatory region sequence-specific DNA binding"/>
    <property type="evidence" value="ECO:0007669"/>
    <property type="project" value="TreeGrafter"/>
</dbReference>
<dbReference type="PANTHER" id="PTHR46078:SF2">
    <property type="entry name" value="FORK-HEAD DOMAIN-CONTAINING PROTEIN"/>
    <property type="match status" value="1"/>
</dbReference>
<dbReference type="GO" id="GO:0005634">
    <property type="term" value="C:nucleus"/>
    <property type="evidence" value="ECO:0007669"/>
    <property type="project" value="UniProtKB-SubCell"/>
</dbReference>
<feature type="domain" description="Fork-head" evidence="6">
    <location>
        <begin position="32"/>
        <end position="77"/>
    </location>
</feature>
<keyword evidence="1" id="KW-0805">Transcription regulation</keyword>
<dbReference type="InterPro" id="IPR036390">
    <property type="entry name" value="WH_DNA-bd_sf"/>
</dbReference>
<name>A0A8H3E6W9_9AGAM</name>
<evidence type="ECO:0000256" key="5">
    <source>
        <dbReference type="PROSITE-ProRule" id="PRU00089"/>
    </source>
</evidence>
<dbReference type="PANTHER" id="PTHR46078">
    <property type="entry name" value="FORKHEAD BOX PROTEIN J2 FAMILY MEMBER"/>
    <property type="match status" value="1"/>
</dbReference>
<dbReference type="PRINTS" id="PR00053">
    <property type="entry name" value="FORKHEAD"/>
</dbReference>
<dbReference type="PROSITE" id="PS50039">
    <property type="entry name" value="FORK_HEAD_3"/>
    <property type="match status" value="1"/>
</dbReference>
<keyword evidence="4 5" id="KW-0539">Nucleus</keyword>
<reference evidence="7" key="1">
    <citation type="submission" date="2021-01" db="EMBL/GenBank/DDBJ databases">
        <authorList>
            <person name="Kaushik A."/>
        </authorList>
    </citation>
    <scope>NUCLEOTIDE SEQUENCE</scope>
    <source>
        <strain evidence="7">AG5</strain>
    </source>
</reference>
<evidence type="ECO:0000256" key="2">
    <source>
        <dbReference type="ARBA" id="ARBA00023125"/>
    </source>
</evidence>
<dbReference type="Pfam" id="PF00250">
    <property type="entry name" value="Forkhead"/>
    <property type="match status" value="1"/>
</dbReference>
<evidence type="ECO:0000256" key="3">
    <source>
        <dbReference type="ARBA" id="ARBA00023163"/>
    </source>
</evidence>
<organism evidence="7 8">
    <name type="scientific">Rhizoctonia solani</name>
    <dbReference type="NCBI Taxonomy" id="456999"/>
    <lineage>
        <taxon>Eukaryota</taxon>
        <taxon>Fungi</taxon>
        <taxon>Dikarya</taxon>
        <taxon>Basidiomycota</taxon>
        <taxon>Agaricomycotina</taxon>
        <taxon>Agaricomycetes</taxon>
        <taxon>Cantharellales</taxon>
        <taxon>Ceratobasidiaceae</taxon>
        <taxon>Rhizoctonia</taxon>
    </lineage>
</organism>
<dbReference type="InterPro" id="IPR045912">
    <property type="entry name" value="FOXJ2/3-like"/>
</dbReference>
<dbReference type="AlphaFoldDB" id="A0A8H3E6W9"/>
<dbReference type="SMART" id="SM00339">
    <property type="entry name" value="FH"/>
    <property type="match status" value="1"/>
</dbReference>
<evidence type="ECO:0000256" key="1">
    <source>
        <dbReference type="ARBA" id="ARBA00023015"/>
    </source>
</evidence>
<evidence type="ECO:0000256" key="4">
    <source>
        <dbReference type="ARBA" id="ARBA00023242"/>
    </source>
</evidence>
<proteinExistence type="predicted"/>
<comment type="caution">
    <text evidence="7">The sequence shown here is derived from an EMBL/GenBank/DDBJ whole genome shotgun (WGS) entry which is preliminary data.</text>
</comment>
<dbReference type="EMBL" id="CAJNJQ010003891">
    <property type="protein sequence ID" value="CAE7206303.1"/>
    <property type="molecule type" value="Genomic_DNA"/>
</dbReference>
<accession>A0A8H3E6W9</accession>
<keyword evidence="3" id="KW-0804">Transcription</keyword>
<evidence type="ECO:0000313" key="8">
    <source>
        <dbReference type="Proteomes" id="UP000663827"/>
    </source>
</evidence>
<dbReference type="Gene3D" id="1.10.10.10">
    <property type="entry name" value="Winged helix-like DNA-binding domain superfamily/Winged helix DNA-binding domain"/>
    <property type="match status" value="1"/>
</dbReference>
<feature type="DNA-binding region" description="Fork-head" evidence="5">
    <location>
        <begin position="32"/>
        <end position="77"/>
    </location>
</feature>
<comment type="subcellular location">
    <subcellularLocation>
        <location evidence="5">Nucleus</location>
    </subcellularLocation>
</comment>
<dbReference type="Proteomes" id="UP000663827">
    <property type="component" value="Unassembled WGS sequence"/>
</dbReference>
<gene>
    <name evidence="7" type="ORF">RDB_LOCUS144132</name>
</gene>